<organism evidence="1">
    <name type="scientific">bioreactor metagenome</name>
    <dbReference type="NCBI Taxonomy" id="1076179"/>
    <lineage>
        <taxon>unclassified sequences</taxon>
        <taxon>metagenomes</taxon>
        <taxon>ecological metagenomes</taxon>
    </lineage>
</organism>
<proteinExistence type="predicted"/>
<comment type="caution">
    <text evidence="1">The sequence shown here is derived from an EMBL/GenBank/DDBJ whole genome shotgun (WGS) entry which is preliminary data.</text>
</comment>
<reference evidence="1" key="1">
    <citation type="submission" date="2019-08" db="EMBL/GenBank/DDBJ databases">
        <authorList>
            <person name="Kucharzyk K."/>
            <person name="Murdoch R.W."/>
            <person name="Higgins S."/>
            <person name="Loffler F."/>
        </authorList>
    </citation>
    <scope>NUCLEOTIDE SEQUENCE</scope>
</reference>
<sequence length="99" mass="11013">MRRKNVAVAGVIIYRGELVQFLLCQGVQRLFTVALLSHLAQIIFGLIAEYRLAKCVIAVPQDKVIAGDRIHLLTPFLWVISVVLSLSAKVTFEKPPATR</sequence>
<accession>A0A645I7L0</accession>
<gene>
    <name evidence="1" type="ORF">SDC9_194929</name>
</gene>
<dbReference type="EMBL" id="VSSQ01108739">
    <property type="protein sequence ID" value="MPN47327.1"/>
    <property type="molecule type" value="Genomic_DNA"/>
</dbReference>
<dbReference type="AlphaFoldDB" id="A0A645I7L0"/>
<evidence type="ECO:0000313" key="1">
    <source>
        <dbReference type="EMBL" id="MPN47327.1"/>
    </source>
</evidence>
<protein>
    <submittedName>
        <fullName evidence="1">Uncharacterized protein</fullName>
    </submittedName>
</protein>
<name>A0A645I7L0_9ZZZZ</name>